<sequence length="367" mass="42924">MTTLMYTWIKAFSRDGVTSKNLYFLYLHESLYYLGQIVQSYYIVLISNFNTINEFSLATSSSDMSSAVWLVILIYKKNGSDYCHHPPGNIFHLRFNYEMIVRCGTENILREWYLIDTNQMEINDLATWSLQREITKMVPDFLYERRFNLQGLIMRDSPYIIKKKDGEIAGIFGRIFREFCDILNFSFNIVSEVKEYGRWNPNEKTWSGGMAELYTGRADICISNFIINNDRLNATHYTISFLNSKIILVIREPENLTTFTLPVWIAVLGVLIASSIFPIFLNINSGTDHKIKHLLIDTFWRFRVYFASRLLFDLCKSRLTISLIRVADDTYQLTVPRGSAYYDRIAEDVMKLMLKDKELPISKHKGF</sequence>
<keyword evidence="15" id="KW-1185">Reference proteome</keyword>
<evidence type="ECO:0000256" key="5">
    <source>
        <dbReference type="ARBA" id="ARBA00022989"/>
    </source>
</evidence>
<protein>
    <recommendedName>
        <fullName evidence="13">Ionotropic glutamate receptor L-glutamate and glycine-binding domain-containing protein</fullName>
    </recommendedName>
</protein>
<keyword evidence="10" id="KW-1071">Ligand-gated ion channel</keyword>
<evidence type="ECO:0000313" key="14">
    <source>
        <dbReference type="EMBL" id="KAF7382229.1"/>
    </source>
</evidence>
<proteinExistence type="predicted"/>
<evidence type="ECO:0000259" key="13">
    <source>
        <dbReference type="Pfam" id="PF10613"/>
    </source>
</evidence>
<keyword evidence="7 12" id="KW-0472">Membrane</keyword>
<dbReference type="PANTHER" id="PTHR42643:SF24">
    <property type="entry name" value="IONOTROPIC RECEPTOR 60A"/>
    <property type="match status" value="1"/>
</dbReference>
<evidence type="ECO:0000313" key="15">
    <source>
        <dbReference type="Proteomes" id="UP000614350"/>
    </source>
</evidence>
<evidence type="ECO:0000256" key="1">
    <source>
        <dbReference type="ARBA" id="ARBA00004651"/>
    </source>
</evidence>
<reference evidence="14" key="1">
    <citation type="journal article" date="2020" name="G3 (Bethesda)">
        <title>High-Quality Assemblies for Three Invasive Social Wasps from the &lt;i&gt;Vespula&lt;/i&gt; Genus.</title>
        <authorList>
            <person name="Harrop T.W.R."/>
            <person name="Guhlin J."/>
            <person name="McLaughlin G.M."/>
            <person name="Permina E."/>
            <person name="Stockwell P."/>
            <person name="Gilligan J."/>
            <person name="Le Lec M.F."/>
            <person name="Gruber M.A.M."/>
            <person name="Quinn O."/>
            <person name="Lovegrove M."/>
            <person name="Duncan E.J."/>
            <person name="Remnant E.J."/>
            <person name="Van Eeckhoven J."/>
            <person name="Graham B."/>
            <person name="Knapp R.A."/>
            <person name="Langford K.W."/>
            <person name="Kronenberg Z."/>
            <person name="Press M.O."/>
            <person name="Eacker S.M."/>
            <person name="Wilson-Rankin E.E."/>
            <person name="Purcell J."/>
            <person name="Lester P.J."/>
            <person name="Dearden P.K."/>
        </authorList>
    </citation>
    <scope>NUCLEOTIDE SEQUENCE</scope>
    <source>
        <strain evidence="14">Marl-1</strain>
    </source>
</reference>
<keyword evidence="9" id="KW-0325">Glycoprotein</keyword>
<keyword evidence="8" id="KW-0675">Receptor</keyword>
<accession>A0A834J876</accession>
<evidence type="ECO:0000256" key="2">
    <source>
        <dbReference type="ARBA" id="ARBA00022448"/>
    </source>
</evidence>
<keyword evidence="4 12" id="KW-0812">Transmembrane</keyword>
<dbReference type="PANTHER" id="PTHR42643">
    <property type="entry name" value="IONOTROPIC RECEPTOR 20A-RELATED"/>
    <property type="match status" value="1"/>
</dbReference>
<evidence type="ECO:0000256" key="8">
    <source>
        <dbReference type="ARBA" id="ARBA00023170"/>
    </source>
</evidence>
<dbReference type="GO" id="GO:0005886">
    <property type="term" value="C:plasma membrane"/>
    <property type="evidence" value="ECO:0007669"/>
    <property type="project" value="UniProtKB-SubCell"/>
</dbReference>
<dbReference type="GO" id="GO:0015276">
    <property type="term" value="F:ligand-gated monoatomic ion channel activity"/>
    <property type="evidence" value="ECO:0007669"/>
    <property type="project" value="InterPro"/>
</dbReference>
<evidence type="ECO:0000256" key="3">
    <source>
        <dbReference type="ARBA" id="ARBA00022475"/>
    </source>
</evidence>
<keyword evidence="3" id="KW-1003">Cell membrane</keyword>
<keyword evidence="5 12" id="KW-1133">Transmembrane helix</keyword>
<dbReference type="Pfam" id="PF10613">
    <property type="entry name" value="Lig_chan-Glu_bd"/>
    <property type="match status" value="1"/>
</dbReference>
<organism evidence="14 15">
    <name type="scientific">Vespula vulgaris</name>
    <name type="common">Yellow jacket</name>
    <name type="synonym">Wasp</name>
    <dbReference type="NCBI Taxonomy" id="7454"/>
    <lineage>
        <taxon>Eukaryota</taxon>
        <taxon>Metazoa</taxon>
        <taxon>Ecdysozoa</taxon>
        <taxon>Arthropoda</taxon>
        <taxon>Hexapoda</taxon>
        <taxon>Insecta</taxon>
        <taxon>Pterygota</taxon>
        <taxon>Neoptera</taxon>
        <taxon>Endopterygota</taxon>
        <taxon>Hymenoptera</taxon>
        <taxon>Apocrita</taxon>
        <taxon>Aculeata</taxon>
        <taxon>Vespoidea</taxon>
        <taxon>Vespidae</taxon>
        <taxon>Vespinae</taxon>
        <taxon>Vespula</taxon>
    </lineage>
</organism>
<evidence type="ECO:0000256" key="4">
    <source>
        <dbReference type="ARBA" id="ARBA00022692"/>
    </source>
</evidence>
<keyword evidence="11" id="KW-0407">Ion channel</keyword>
<dbReference type="SUPFAM" id="SSF53850">
    <property type="entry name" value="Periplasmic binding protein-like II"/>
    <property type="match status" value="1"/>
</dbReference>
<dbReference type="AlphaFoldDB" id="A0A834J876"/>
<evidence type="ECO:0000256" key="6">
    <source>
        <dbReference type="ARBA" id="ARBA00023065"/>
    </source>
</evidence>
<feature type="domain" description="Ionotropic glutamate receptor L-glutamate and glycine-binding" evidence="13">
    <location>
        <begin position="154"/>
        <end position="253"/>
    </location>
</feature>
<dbReference type="Proteomes" id="UP000614350">
    <property type="component" value="Unassembled WGS sequence"/>
</dbReference>
<feature type="transmembrane region" description="Helical" evidence="12">
    <location>
        <begin position="261"/>
        <end position="283"/>
    </location>
</feature>
<evidence type="ECO:0000256" key="11">
    <source>
        <dbReference type="ARBA" id="ARBA00023303"/>
    </source>
</evidence>
<dbReference type="EMBL" id="JACSEA010000019">
    <property type="protein sequence ID" value="KAF7382229.1"/>
    <property type="molecule type" value="Genomic_DNA"/>
</dbReference>
<evidence type="ECO:0000256" key="7">
    <source>
        <dbReference type="ARBA" id="ARBA00023136"/>
    </source>
</evidence>
<evidence type="ECO:0000256" key="12">
    <source>
        <dbReference type="SAM" id="Phobius"/>
    </source>
</evidence>
<dbReference type="InterPro" id="IPR019594">
    <property type="entry name" value="Glu/Gly-bd"/>
</dbReference>
<dbReference type="Gene3D" id="3.40.190.10">
    <property type="entry name" value="Periplasmic binding protein-like II"/>
    <property type="match status" value="1"/>
</dbReference>
<evidence type="ECO:0000256" key="9">
    <source>
        <dbReference type="ARBA" id="ARBA00023180"/>
    </source>
</evidence>
<comment type="caution">
    <text evidence="14">The sequence shown here is derived from an EMBL/GenBank/DDBJ whole genome shotgun (WGS) entry which is preliminary data.</text>
</comment>
<comment type="subcellular location">
    <subcellularLocation>
        <location evidence="1">Cell membrane</location>
        <topology evidence="1">Multi-pass membrane protein</topology>
    </subcellularLocation>
</comment>
<gene>
    <name evidence="14" type="ORF">HZH66_013661</name>
</gene>
<dbReference type="InterPro" id="IPR052192">
    <property type="entry name" value="Insect_Ionotropic_Sensory_Rcpt"/>
</dbReference>
<name>A0A834J876_VESVU</name>
<evidence type="ECO:0000256" key="10">
    <source>
        <dbReference type="ARBA" id="ARBA00023286"/>
    </source>
</evidence>
<keyword evidence="6" id="KW-0406">Ion transport</keyword>
<keyword evidence="2" id="KW-0813">Transport</keyword>